<keyword evidence="1" id="KW-1133">Transmembrane helix</keyword>
<sequence length="287" mass="31972">METATLSIHDRLLHRIEQTLEAQDEDFDFLEGSISKDFIWGNGAPLRYETQKRCSTDIDDTYFDTITEMDEAEYWYSRKKSVCSGDCATAPNKSSSCITGVSNLRILLVTVLVVGLATISYALRRYPHEIITTVNGLVQDDTTGNEFLSCETMRRSAGDILASDVSETHASMLRLCRGELKTSCAASGDDPIAALSCLRQHILFAPQTCRNAIEVFDSSKTKTQRENWRNNTSASSHLEIACASDSSKLCRNEESEIRDIKNCLVAHTEELQSTCRAVLTMIQRGCL</sequence>
<feature type="transmembrane region" description="Helical" evidence="1">
    <location>
        <begin position="104"/>
        <end position="123"/>
    </location>
</feature>
<name>A0A7S2FYI3_9STRA</name>
<keyword evidence="1" id="KW-0812">Transmembrane</keyword>
<keyword evidence="1" id="KW-0472">Membrane</keyword>
<accession>A0A7S2FYI3</accession>
<gene>
    <name evidence="2" type="ORF">DSPE1174_LOCUS13514</name>
</gene>
<evidence type="ECO:0000313" key="2">
    <source>
        <dbReference type="EMBL" id="CAD9420700.1"/>
    </source>
</evidence>
<reference evidence="2" key="1">
    <citation type="submission" date="2021-01" db="EMBL/GenBank/DDBJ databases">
        <authorList>
            <person name="Corre E."/>
            <person name="Pelletier E."/>
            <person name="Niang G."/>
            <person name="Scheremetjew M."/>
            <person name="Finn R."/>
            <person name="Kale V."/>
            <person name="Holt S."/>
            <person name="Cochrane G."/>
            <person name="Meng A."/>
            <person name="Brown T."/>
            <person name="Cohen L."/>
        </authorList>
    </citation>
    <scope>NUCLEOTIDE SEQUENCE</scope>
    <source>
        <strain evidence="2">CCMP1381</strain>
    </source>
</reference>
<organism evidence="2">
    <name type="scientific">Octactis speculum</name>
    <dbReference type="NCBI Taxonomy" id="3111310"/>
    <lineage>
        <taxon>Eukaryota</taxon>
        <taxon>Sar</taxon>
        <taxon>Stramenopiles</taxon>
        <taxon>Ochrophyta</taxon>
        <taxon>Dictyochophyceae</taxon>
        <taxon>Dictyochales</taxon>
        <taxon>Dictyochaceae</taxon>
        <taxon>Octactis</taxon>
    </lineage>
</organism>
<proteinExistence type="predicted"/>
<dbReference type="EMBL" id="HBGS01026638">
    <property type="protein sequence ID" value="CAD9420700.1"/>
    <property type="molecule type" value="Transcribed_RNA"/>
</dbReference>
<evidence type="ECO:0000256" key="1">
    <source>
        <dbReference type="SAM" id="Phobius"/>
    </source>
</evidence>
<dbReference type="AlphaFoldDB" id="A0A7S2FYI3"/>
<protein>
    <submittedName>
        <fullName evidence="2">Uncharacterized protein</fullName>
    </submittedName>
</protein>